<name>A0AAD5HB38_UMBRA</name>
<feature type="transmembrane region" description="Helical" evidence="2">
    <location>
        <begin position="218"/>
        <end position="241"/>
    </location>
</feature>
<dbReference type="Proteomes" id="UP001206595">
    <property type="component" value="Unassembled WGS sequence"/>
</dbReference>
<keyword evidence="2" id="KW-0472">Membrane</keyword>
<protein>
    <submittedName>
        <fullName evidence="3">Uncharacterized protein</fullName>
    </submittedName>
</protein>
<dbReference type="RefSeq" id="XP_051441423.1">
    <property type="nucleotide sequence ID" value="XM_051591622.1"/>
</dbReference>
<dbReference type="PANTHER" id="PTHR38848">
    <property type="entry name" value="G-PROTEIN COUPLED RECEPTORS FAMILY 3 PROFILE DOMAIN-CONTAINING PROTEIN"/>
    <property type="match status" value="1"/>
</dbReference>
<organism evidence="3 4">
    <name type="scientific">Umbelopsis ramanniana AG</name>
    <dbReference type="NCBI Taxonomy" id="1314678"/>
    <lineage>
        <taxon>Eukaryota</taxon>
        <taxon>Fungi</taxon>
        <taxon>Fungi incertae sedis</taxon>
        <taxon>Mucoromycota</taxon>
        <taxon>Mucoromycotina</taxon>
        <taxon>Umbelopsidomycetes</taxon>
        <taxon>Umbelopsidales</taxon>
        <taxon>Umbelopsidaceae</taxon>
        <taxon>Umbelopsis</taxon>
    </lineage>
</organism>
<feature type="transmembrane region" description="Helical" evidence="2">
    <location>
        <begin position="175"/>
        <end position="197"/>
    </location>
</feature>
<evidence type="ECO:0000256" key="2">
    <source>
        <dbReference type="SAM" id="Phobius"/>
    </source>
</evidence>
<proteinExistence type="predicted"/>
<keyword evidence="2" id="KW-1133">Transmembrane helix</keyword>
<evidence type="ECO:0000313" key="3">
    <source>
        <dbReference type="EMBL" id="KAI8576419.1"/>
    </source>
</evidence>
<feature type="transmembrane region" description="Helical" evidence="2">
    <location>
        <begin position="26"/>
        <end position="45"/>
    </location>
</feature>
<evidence type="ECO:0000313" key="4">
    <source>
        <dbReference type="Proteomes" id="UP001206595"/>
    </source>
</evidence>
<feature type="compositionally biased region" description="Polar residues" evidence="1">
    <location>
        <begin position="321"/>
        <end position="330"/>
    </location>
</feature>
<feature type="compositionally biased region" description="Basic and acidic residues" evidence="1">
    <location>
        <begin position="309"/>
        <end position="320"/>
    </location>
</feature>
<feature type="transmembrane region" description="Helical" evidence="2">
    <location>
        <begin position="57"/>
        <end position="80"/>
    </location>
</feature>
<accession>A0AAD5HB38</accession>
<reference evidence="3" key="1">
    <citation type="submission" date="2021-06" db="EMBL/GenBank/DDBJ databases">
        <authorList>
            <consortium name="DOE Joint Genome Institute"/>
            <person name="Mondo S.J."/>
            <person name="Amses K.R."/>
            <person name="Simmons D.R."/>
            <person name="Longcore J.E."/>
            <person name="Seto K."/>
            <person name="Alves G.H."/>
            <person name="Bonds A.E."/>
            <person name="Quandt C.A."/>
            <person name="Davis W.J."/>
            <person name="Chang Y."/>
            <person name="Letcher P.M."/>
            <person name="Powell M.J."/>
            <person name="Kuo A."/>
            <person name="Labutti K."/>
            <person name="Pangilinan J."/>
            <person name="Andreopoulos W."/>
            <person name="Tritt A."/>
            <person name="Riley R."/>
            <person name="Hundley H."/>
            <person name="Johnson J."/>
            <person name="Lipzen A."/>
            <person name="Barry K."/>
            <person name="Berbee M.L."/>
            <person name="Buchler N.E."/>
            <person name="Grigoriev I.V."/>
            <person name="Spatafora J.W."/>
            <person name="Stajich J.E."/>
            <person name="James T.Y."/>
        </authorList>
    </citation>
    <scope>NUCLEOTIDE SEQUENCE</scope>
    <source>
        <strain evidence="3">AG</strain>
    </source>
</reference>
<keyword evidence="2" id="KW-0812">Transmembrane</keyword>
<gene>
    <name evidence="3" type="ORF">K450DRAFT_257178</name>
</gene>
<feature type="transmembrane region" description="Helical" evidence="2">
    <location>
        <begin position="136"/>
        <end position="155"/>
    </location>
</feature>
<sequence length="340" mass="37810">MNSTQATSDDIAAALSHISAPDTEELISQIISLLSISVLSMIMGSKTGDTRFGELSVSRILIMGLYIWSWAFTIIATILVSTNNHNYISCILTSYTCDVFYAGTKMIIYQWLSERIWLVTAFKTSRLKTWQYKFHLFLQCPYAVLFVLGVIYRITIIDDDGTCSIGLQPTASIPLMVYDFVFNLYLTILFLRPILTVGRGLRANRKGSGLYRLAKRTLVSAVVCLLVSFANLLTLIVVGGAERGVTCLLFCTADVTINVLTIHWVTNGHDSKKQLPAGKQAANVSRSNDNDDLSPYRSAVKVDVQIMPAKEEDYTDEDVHSIQTSQTSGKPLNYDEDEKV</sequence>
<dbReference type="EMBL" id="MU620956">
    <property type="protein sequence ID" value="KAI8576419.1"/>
    <property type="molecule type" value="Genomic_DNA"/>
</dbReference>
<reference evidence="3" key="2">
    <citation type="journal article" date="2022" name="Proc. Natl. Acad. Sci. U.S.A.">
        <title>Diploid-dominant life cycles characterize the early evolution of Fungi.</title>
        <authorList>
            <person name="Amses K.R."/>
            <person name="Simmons D.R."/>
            <person name="Longcore J.E."/>
            <person name="Mondo S.J."/>
            <person name="Seto K."/>
            <person name="Jeronimo G.H."/>
            <person name="Bonds A.E."/>
            <person name="Quandt C.A."/>
            <person name="Davis W.J."/>
            <person name="Chang Y."/>
            <person name="Federici B.A."/>
            <person name="Kuo A."/>
            <person name="LaButti K."/>
            <person name="Pangilinan J."/>
            <person name="Andreopoulos W."/>
            <person name="Tritt A."/>
            <person name="Riley R."/>
            <person name="Hundley H."/>
            <person name="Johnson J."/>
            <person name="Lipzen A."/>
            <person name="Barry K."/>
            <person name="Lang B.F."/>
            <person name="Cuomo C.A."/>
            <person name="Buchler N.E."/>
            <person name="Grigoriev I.V."/>
            <person name="Spatafora J.W."/>
            <person name="Stajich J.E."/>
            <person name="James T.Y."/>
        </authorList>
    </citation>
    <scope>NUCLEOTIDE SEQUENCE</scope>
    <source>
        <strain evidence="3">AG</strain>
    </source>
</reference>
<dbReference type="AlphaFoldDB" id="A0AAD5HB38"/>
<dbReference type="GeneID" id="75916965"/>
<dbReference type="PANTHER" id="PTHR38848:SF3">
    <property type="entry name" value="G-PROTEIN COUPLED RECEPTORS FAMILY 3 PROFILE DOMAIN-CONTAINING PROTEIN"/>
    <property type="match status" value="1"/>
</dbReference>
<feature type="region of interest" description="Disordered" evidence="1">
    <location>
        <begin position="273"/>
        <end position="340"/>
    </location>
</feature>
<keyword evidence="4" id="KW-1185">Reference proteome</keyword>
<comment type="caution">
    <text evidence="3">The sequence shown here is derived from an EMBL/GenBank/DDBJ whole genome shotgun (WGS) entry which is preliminary data.</text>
</comment>
<evidence type="ECO:0000256" key="1">
    <source>
        <dbReference type="SAM" id="MobiDB-lite"/>
    </source>
</evidence>